<evidence type="ECO:0000313" key="2">
    <source>
        <dbReference type="EMBL" id="MPD00140.1"/>
    </source>
</evidence>
<dbReference type="AlphaFoldDB" id="A0A5B7JZ91"/>
<proteinExistence type="predicted"/>
<accession>A0A5B7JZ91</accession>
<gene>
    <name evidence="2" type="ORF">E2C01_095593</name>
</gene>
<evidence type="ECO:0000313" key="3">
    <source>
        <dbReference type="Proteomes" id="UP000324222"/>
    </source>
</evidence>
<comment type="caution">
    <text evidence="2">The sequence shown here is derived from an EMBL/GenBank/DDBJ whole genome shotgun (WGS) entry which is preliminary data.</text>
</comment>
<name>A0A5B7JZ91_PORTR</name>
<dbReference type="Proteomes" id="UP000324222">
    <property type="component" value="Unassembled WGS sequence"/>
</dbReference>
<protein>
    <submittedName>
        <fullName evidence="2">Uncharacterized protein</fullName>
    </submittedName>
</protein>
<keyword evidence="3" id="KW-1185">Reference proteome</keyword>
<feature type="region of interest" description="Disordered" evidence="1">
    <location>
        <begin position="32"/>
        <end position="59"/>
    </location>
</feature>
<sequence length="84" mass="9280">MDVNDQRISTQGQVLRGSGVVVVRVRTTRLSNTASSQSVGRMDSDGEFDQPQSEGGTAHLQDWKISSHTSRKLNIQQVFCLFIS</sequence>
<evidence type="ECO:0000256" key="1">
    <source>
        <dbReference type="SAM" id="MobiDB-lite"/>
    </source>
</evidence>
<organism evidence="2 3">
    <name type="scientific">Portunus trituberculatus</name>
    <name type="common">Swimming crab</name>
    <name type="synonym">Neptunus trituberculatus</name>
    <dbReference type="NCBI Taxonomy" id="210409"/>
    <lineage>
        <taxon>Eukaryota</taxon>
        <taxon>Metazoa</taxon>
        <taxon>Ecdysozoa</taxon>
        <taxon>Arthropoda</taxon>
        <taxon>Crustacea</taxon>
        <taxon>Multicrustacea</taxon>
        <taxon>Malacostraca</taxon>
        <taxon>Eumalacostraca</taxon>
        <taxon>Eucarida</taxon>
        <taxon>Decapoda</taxon>
        <taxon>Pleocyemata</taxon>
        <taxon>Brachyura</taxon>
        <taxon>Eubrachyura</taxon>
        <taxon>Portunoidea</taxon>
        <taxon>Portunidae</taxon>
        <taxon>Portuninae</taxon>
        <taxon>Portunus</taxon>
    </lineage>
</organism>
<reference evidence="2 3" key="1">
    <citation type="submission" date="2019-05" db="EMBL/GenBank/DDBJ databases">
        <title>Another draft genome of Portunus trituberculatus and its Hox gene families provides insights of decapod evolution.</title>
        <authorList>
            <person name="Jeong J.-H."/>
            <person name="Song I."/>
            <person name="Kim S."/>
            <person name="Choi T."/>
            <person name="Kim D."/>
            <person name="Ryu S."/>
            <person name="Kim W."/>
        </authorList>
    </citation>
    <scope>NUCLEOTIDE SEQUENCE [LARGE SCALE GENOMIC DNA]</scope>
    <source>
        <tissue evidence="2">Muscle</tissue>
    </source>
</reference>
<dbReference type="EMBL" id="VSRR010121547">
    <property type="protein sequence ID" value="MPD00140.1"/>
    <property type="molecule type" value="Genomic_DNA"/>
</dbReference>